<proteinExistence type="predicted"/>
<organism evidence="1 2">
    <name type="scientific">Staphylococcus aureus</name>
    <dbReference type="NCBI Taxonomy" id="1280"/>
    <lineage>
        <taxon>Bacteria</taxon>
        <taxon>Bacillati</taxon>
        <taxon>Bacillota</taxon>
        <taxon>Bacilli</taxon>
        <taxon>Bacillales</taxon>
        <taxon>Staphylococcaceae</taxon>
        <taxon>Staphylococcus</taxon>
    </lineage>
</organism>
<dbReference type="EMBL" id="LNJK01000002">
    <property type="protein sequence ID" value="OWT17454.1"/>
    <property type="molecule type" value="Genomic_DNA"/>
</dbReference>
<name>A0AAP8CQ56_STAAU</name>
<evidence type="ECO:0000313" key="2">
    <source>
        <dbReference type="Proteomes" id="UP000197894"/>
    </source>
</evidence>
<dbReference type="Proteomes" id="UP000197894">
    <property type="component" value="Unassembled WGS sequence"/>
</dbReference>
<comment type="caution">
    <text evidence="1">The sequence shown here is derived from an EMBL/GenBank/DDBJ whole genome shotgun (WGS) entry which is preliminary data.</text>
</comment>
<accession>A0AAP8CQ56</accession>
<dbReference type="AlphaFoldDB" id="A0AAP8CQ56"/>
<dbReference type="RefSeq" id="WP_014936998.1">
    <property type="nucleotide sequence ID" value="NZ_AP024311.1"/>
</dbReference>
<gene>
    <name evidence="1" type="ORF">AS572_03205</name>
</gene>
<evidence type="ECO:0000313" key="1">
    <source>
        <dbReference type="EMBL" id="OWT17454.1"/>
    </source>
</evidence>
<protein>
    <submittedName>
        <fullName evidence="1">Uncharacterized protein</fullName>
    </submittedName>
</protein>
<reference evidence="1 2" key="1">
    <citation type="journal article" date="2017" name="BMC Genomics">
        <title>Prophages and adaptation of Staphylococcus aureus ST398 to the human clinic.</title>
        <authorList>
            <consortium name="Regional Infection Control Group of the Centre Region"/>
            <person name="Diene S.M."/>
            <person name="Corvaglia A.R."/>
            <person name="Francois P."/>
            <person name="van der Mee-Marquet N."/>
        </authorList>
    </citation>
    <scope>NUCLEOTIDE SEQUENCE [LARGE SCALE GENOMIC DNA]</scope>
    <source>
        <strain evidence="1 2">SA13-246</strain>
    </source>
</reference>
<sequence>MVINEIDVYRVGRENIVIAVYNEHIKFLFILISCI</sequence>